<dbReference type="SUPFAM" id="SSF63446">
    <property type="entry name" value="Type I dockerin domain"/>
    <property type="match status" value="1"/>
</dbReference>
<dbReference type="SMART" id="SM01276">
    <property type="entry name" value="M60-like"/>
    <property type="match status" value="1"/>
</dbReference>
<reference evidence="2" key="1">
    <citation type="journal article" date="2019" name="Nat. Med.">
        <title>A library of human gut bacterial isolates paired with longitudinal multiomics data enables mechanistic microbiome research.</title>
        <authorList>
            <person name="Poyet M."/>
            <person name="Groussin M."/>
            <person name="Gibbons S.M."/>
            <person name="Avila-Pacheco J."/>
            <person name="Jiang X."/>
            <person name="Kearney S.M."/>
            <person name="Perrotta A.R."/>
            <person name="Berdy B."/>
            <person name="Zhao S."/>
            <person name="Lieberman T.D."/>
            <person name="Swanson P.K."/>
            <person name="Smith M."/>
            <person name="Roesemann S."/>
            <person name="Alexander J.E."/>
            <person name="Rich S.A."/>
            <person name="Livny J."/>
            <person name="Vlamakis H."/>
            <person name="Clish C."/>
            <person name="Bullock K."/>
            <person name="Deik A."/>
            <person name="Scott J."/>
            <person name="Pierce K.A."/>
            <person name="Xavier R.J."/>
            <person name="Alm E.J."/>
        </authorList>
    </citation>
    <scope>NUCLEOTIDE SEQUENCE</scope>
    <source>
        <strain evidence="2">BIOML-A179</strain>
    </source>
</reference>
<dbReference type="CDD" id="cd14254">
    <property type="entry name" value="Dockerin_II"/>
    <property type="match status" value="1"/>
</dbReference>
<dbReference type="Gene3D" id="2.60.40.10">
    <property type="entry name" value="Immunoglobulins"/>
    <property type="match status" value="2"/>
</dbReference>
<evidence type="ECO:0000256" key="1">
    <source>
        <dbReference type="SAM" id="MobiDB-lite"/>
    </source>
</evidence>
<dbReference type="InterPro" id="IPR031161">
    <property type="entry name" value="Peptidase_M60_dom"/>
</dbReference>
<proteinExistence type="predicted"/>
<dbReference type="SUPFAM" id="SSF49785">
    <property type="entry name" value="Galactose-binding domain-like"/>
    <property type="match status" value="2"/>
</dbReference>
<dbReference type="CDD" id="cd00063">
    <property type="entry name" value="FN3"/>
    <property type="match status" value="2"/>
</dbReference>
<dbReference type="EMBL" id="WMQV01000023">
    <property type="protein sequence ID" value="MTL94804.1"/>
    <property type="molecule type" value="Genomic_DNA"/>
</dbReference>
<dbReference type="InterPro" id="IPR036439">
    <property type="entry name" value="Dockerin_dom_sf"/>
</dbReference>
<dbReference type="InterPro" id="IPR013783">
    <property type="entry name" value="Ig-like_fold"/>
</dbReference>
<dbReference type="SMART" id="SM00060">
    <property type="entry name" value="FN3"/>
    <property type="match status" value="2"/>
</dbReference>
<dbReference type="Gene3D" id="2.60.120.260">
    <property type="entry name" value="Galactose-binding domain-like"/>
    <property type="match status" value="2"/>
</dbReference>
<dbReference type="PROSITE" id="PS50222">
    <property type="entry name" value="EF_HAND_2"/>
    <property type="match status" value="1"/>
</dbReference>
<feature type="compositionally biased region" description="Polar residues" evidence="1">
    <location>
        <begin position="67"/>
        <end position="78"/>
    </location>
</feature>
<dbReference type="Pfam" id="PF00404">
    <property type="entry name" value="Dockerin_1"/>
    <property type="match status" value="1"/>
</dbReference>
<dbReference type="InterPro" id="IPR018247">
    <property type="entry name" value="EF_Hand_1_Ca_BS"/>
</dbReference>
<dbReference type="PROSITE" id="PS51723">
    <property type="entry name" value="PEPTIDASE_M60"/>
    <property type="match status" value="1"/>
</dbReference>
<dbReference type="PROSITE" id="PS00018">
    <property type="entry name" value="EF_HAND_1"/>
    <property type="match status" value="2"/>
</dbReference>
<dbReference type="InterPro" id="IPR036116">
    <property type="entry name" value="FN3_sf"/>
</dbReference>
<dbReference type="Pfam" id="PF00041">
    <property type="entry name" value="fn3"/>
    <property type="match status" value="1"/>
</dbReference>
<dbReference type="SUPFAM" id="SSF49265">
    <property type="entry name" value="Fibronectin type III"/>
    <property type="match status" value="1"/>
</dbReference>
<gene>
    <name evidence="2" type="ORF">GMA64_09720</name>
</gene>
<organism evidence="2">
    <name type="scientific">Turicibacter sanguinis</name>
    <dbReference type="NCBI Taxonomy" id="154288"/>
    <lineage>
        <taxon>Bacteria</taxon>
        <taxon>Bacillati</taxon>
        <taxon>Bacillota</taxon>
        <taxon>Erysipelotrichia</taxon>
        <taxon>Erysipelotrichales</taxon>
        <taxon>Turicibacteraceae</taxon>
        <taxon>Turicibacter</taxon>
    </lineage>
</organism>
<dbReference type="InterPro" id="IPR008979">
    <property type="entry name" value="Galactose-bd-like_sf"/>
</dbReference>
<dbReference type="PROSITE" id="PS50853">
    <property type="entry name" value="FN3"/>
    <property type="match status" value="2"/>
</dbReference>
<dbReference type="Pfam" id="PF13402">
    <property type="entry name" value="Peptidase_M60"/>
    <property type="match status" value="1"/>
</dbReference>
<dbReference type="Gene3D" id="1.10.1330.10">
    <property type="entry name" value="Dockerin domain"/>
    <property type="match status" value="1"/>
</dbReference>
<dbReference type="GO" id="GO:0004553">
    <property type="term" value="F:hydrolase activity, hydrolyzing O-glycosyl compounds"/>
    <property type="evidence" value="ECO:0007669"/>
    <property type="project" value="InterPro"/>
</dbReference>
<dbReference type="InterPro" id="IPR003961">
    <property type="entry name" value="FN3_dom"/>
</dbReference>
<comment type="caution">
    <text evidence="2">The sequence shown here is derived from an EMBL/GenBank/DDBJ whole genome shotgun (WGS) entry which is preliminary data.</text>
</comment>
<feature type="compositionally biased region" description="Acidic residues" evidence="1">
    <location>
        <begin position="79"/>
        <end position="100"/>
    </location>
</feature>
<protein>
    <submittedName>
        <fullName evidence="2">Uncharacterized protein</fullName>
    </submittedName>
</protein>
<dbReference type="GO" id="GO:0000272">
    <property type="term" value="P:polysaccharide catabolic process"/>
    <property type="evidence" value="ECO:0007669"/>
    <property type="project" value="InterPro"/>
</dbReference>
<name>A0A6I3NE98_9FIRM</name>
<feature type="compositionally biased region" description="Basic and acidic residues" evidence="1">
    <location>
        <begin position="50"/>
        <end position="64"/>
    </location>
</feature>
<accession>A0A6I3NE98</accession>
<dbReference type="Gene3D" id="1.10.390.30">
    <property type="entry name" value="Peptidase M60, enhancin-like domain 3"/>
    <property type="match status" value="1"/>
</dbReference>
<dbReference type="GO" id="GO:0005509">
    <property type="term" value="F:calcium ion binding"/>
    <property type="evidence" value="ECO:0007669"/>
    <property type="project" value="InterPro"/>
</dbReference>
<feature type="region of interest" description="Disordered" evidence="1">
    <location>
        <begin position="41"/>
        <end position="127"/>
    </location>
</feature>
<dbReference type="RefSeq" id="WP_129821688.1">
    <property type="nucleotide sequence ID" value="NZ_RCYV01000020.1"/>
</dbReference>
<dbReference type="InterPro" id="IPR000421">
    <property type="entry name" value="FA58C"/>
</dbReference>
<sequence>MRMIISLSIALVLTLSPFLELGTVMVNAKSLRNAQLSLQTTAEDNQVSNQEDKTASLEESKEENSDSTDGVSDESLNQETEEPLDEVIEFPEEEQLDQEAEMPKEENSDESGLGATTSTDEGSDTTEEDVIIGDGTTEEDINDVNNQPESQLEVETEISNQTTVFETKNNKVATGTLEFDIYFPTPLSQIKGINLTLKKDGHEIGKLSLEQLSGTIGQSDYTIEKMNSKRELLEDGDVYFLHISIHDLEIGMYEAELTGGGYQATVIPNISLDKYSKRVKFSVSHSNVNQEARVNEEYPNAFLAGDVNQDGQISIDDYELVIEHLGTNDEKYDLNRDGIVDITDLSYTYGNIGLTAQATNIENTNIIVNLTDIKVESTNTNIGENQDISDLFLNESTTVHLSKIDNEAPSEESPLSIDMNFGTESESQAVLMEQVVIKVPANQTFNNDEVGIPEKGFVSYIDDLGKEYTVPFDNTVTRSASGDIVIDLGSQVAVKKISINVTGNRGNKVISQIAKVEFLNNVYKELPAPDMNIPTIKTVETSTNLHDERITLTWDPEPNVTSYEVTYEQLDETTGAVKKIKKLQTNEPEINILDKDIRPYSLYRVKVQSLNGDWESGYATAETNPTAFDKKPDNVDQDYNPIEDYYNGNIGSVTEIQVIPIQSPDVPINLVTTPGFKSFSVTWEKHIQARDFDIYYRKVGAENKKWIKANQNNLEVNETDSAVTNPDKNYLVRAGSYTINGLEDNATYEVRVSATNHLGTSKMSDIYLASTENVTPPVMTEYKLINRPTTKNEIGTEHIINVINKNDSKEEGGWGPDSALTYDSKYALVDGNFGTSWKVQDWDTGAVYGANRGSIIEFDDTYTIGSISFAQSLEQGYKHSVKEVKITYWTADDQQVVKSLQYPTNKVSNTHNVYTVTLDEPIQAKKIKVDIAGYGGSVQSISELRLYEYDSLENDVKNLFTDTLRIKLKETVTNDMIQTLVERANTVDPISKEYHPNRETILKELQLAQDLFEDQNLSEKIVTLDASLRDNGAAIGISNAWQSLGAVARPSIDDNSQQKTISVYMGSSDANTQVEIVFLQAYGQPGKYISKSTVIKPGRTEITIPEIFTTDVEKGGAVMAKVKSGSTDATIQIRLSNVENIPHLNVNNLINDNTKETEIKSLIENYITELETYVQNLPSKYPSEVSDLDKLNNVYLYDAQTSVLNWTDIEGQRFTLSVPATEILKGIQSGNLTREQQVNRVYDALLAWEQELLVTYAKKGVFESVQDFNGNSEIDSDDTEYYNKHKAPTTRLNVKYQRMIMGAAAYASSHHVGIGYGTVAGLIQGIPYKIDESGEVTNKETAKLYGALMGHEIGHVVDTTNRIYPETSNNLLADLTDSMLDEDAPKVSGALTELYKKVTSNTAGLSTNRSVVLGMLWQPHLAYDNESTYKMLLTNFDADLENDSYFAKLNRAYREMTAEEKANGDRDQWLIRLSSKVVGKNLASFYGAHGIIANETTLAYVSQFEEEIRPIQYINDEARRRRLAGTATMPEETKLVATFADGIKDHSYVNSKVVPFELSVTIGNEYILGYEIIRNGEPAGFVLRDEKNDVTHYEDVISNGNNRTYTYEVIAYDYNLNPTNKVSLGTIKVRHDGGIASQSLNITSSTVDVIDENNDFHAAIPNFGLANMLDGDLSTVYEGRKLTNDEYNAMDPHNDQLKPNVTSYVQLDLQSVKSVIGLKYTAPLTEGWLKSSIGEHAIKRYQIDVSVDGTSWITVNQGTFKLDANNPTEMIYFGKSGVESGSQLNTYQVRYVRLYALGAQNISVAELELVEPPGDNIEIGVSADNQNYENGIGILSEDYIYQKDDESTVDIDETQMIPKGSIIITGEYSGNPAFNIPLVLNENEQHIADEYNGILLAEIPSDGNLEEISKGTWIYWVEPNFVDQFKQNKSIFAELYRTDTANLETDGQRLVSNTFMIDIPEKLPEMSFIKSKTSNNQLITKINKEQITNLSR</sequence>
<dbReference type="InterPro" id="IPR042279">
    <property type="entry name" value="Pep_M60_3"/>
</dbReference>
<dbReference type="InterPro" id="IPR002048">
    <property type="entry name" value="EF_hand_dom"/>
</dbReference>
<evidence type="ECO:0000313" key="2">
    <source>
        <dbReference type="EMBL" id="MTL94804.1"/>
    </source>
</evidence>
<dbReference type="PROSITE" id="PS50022">
    <property type="entry name" value="FA58C_3"/>
    <property type="match status" value="1"/>
</dbReference>
<dbReference type="InterPro" id="IPR002105">
    <property type="entry name" value="Dockerin_1_rpt"/>
</dbReference>